<sequence>MTILRILVVEDDSMLGELLAEMLQMMGHEVCGVENTEADAVTAAFIRKPDLMIVDAWLRDGSGVSAVDKICDERFIPHFFVSGDISRIKALRPGAVAVQKPFREADLVHAIQRAFKGSK</sequence>
<dbReference type="InterPro" id="IPR011006">
    <property type="entry name" value="CheY-like_superfamily"/>
</dbReference>
<keyword evidence="1" id="KW-0597">Phosphoprotein</keyword>
<dbReference type="GO" id="GO:0000160">
    <property type="term" value="P:phosphorelay signal transduction system"/>
    <property type="evidence" value="ECO:0007669"/>
    <property type="project" value="InterPro"/>
</dbReference>
<dbReference type="SMART" id="SM00448">
    <property type="entry name" value="REC"/>
    <property type="match status" value="1"/>
</dbReference>
<accession>A0AA48RCK7</accession>
<dbReference type="InterPro" id="IPR001789">
    <property type="entry name" value="Sig_transdc_resp-reg_receiver"/>
</dbReference>
<dbReference type="PANTHER" id="PTHR44591:SF3">
    <property type="entry name" value="RESPONSE REGULATORY DOMAIN-CONTAINING PROTEIN"/>
    <property type="match status" value="1"/>
</dbReference>
<evidence type="ECO:0000256" key="1">
    <source>
        <dbReference type="ARBA" id="ARBA00022553"/>
    </source>
</evidence>
<dbReference type="SUPFAM" id="SSF52172">
    <property type="entry name" value="CheY-like"/>
    <property type="match status" value="1"/>
</dbReference>
<dbReference type="AlphaFoldDB" id="A0AA48RCK7"/>
<feature type="domain" description="Response regulatory" evidence="2">
    <location>
        <begin position="5"/>
        <end position="115"/>
    </location>
</feature>
<gene>
    <name evidence="3" type="ORF">AMST5_00157</name>
</gene>
<proteinExistence type="predicted"/>
<dbReference type="Pfam" id="PF00072">
    <property type="entry name" value="Response_reg"/>
    <property type="match status" value="1"/>
</dbReference>
<dbReference type="EMBL" id="OY288114">
    <property type="protein sequence ID" value="CAJ0849662.1"/>
    <property type="molecule type" value="Genomic_DNA"/>
</dbReference>
<name>A0AA48RCK7_9ZZZZ</name>
<dbReference type="InterPro" id="IPR050595">
    <property type="entry name" value="Bact_response_regulator"/>
</dbReference>
<evidence type="ECO:0000313" key="3">
    <source>
        <dbReference type="EMBL" id="CAJ0849662.1"/>
    </source>
</evidence>
<protein>
    <recommendedName>
        <fullName evidence="2">Response regulatory domain-containing protein</fullName>
    </recommendedName>
</protein>
<organism evidence="3">
    <name type="scientific">freshwater sediment metagenome</name>
    <dbReference type="NCBI Taxonomy" id="556182"/>
    <lineage>
        <taxon>unclassified sequences</taxon>
        <taxon>metagenomes</taxon>
        <taxon>ecological metagenomes</taxon>
    </lineage>
</organism>
<reference evidence="3" key="1">
    <citation type="submission" date="2023-07" db="EMBL/GenBank/DDBJ databases">
        <authorList>
            <person name="Pelsma A.J. K."/>
        </authorList>
    </citation>
    <scope>NUCLEOTIDE SEQUENCE</scope>
</reference>
<dbReference type="PROSITE" id="PS50110">
    <property type="entry name" value="RESPONSE_REGULATORY"/>
    <property type="match status" value="1"/>
</dbReference>
<evidence type="ECO:0000259" key="2">
    <source>
        <dbReference type="PROSITE" id="PS50110"/>
    </source>
</evidence>
<dbReference type="PANTHER" id="PTHR44591">
    <property type="entry name" value="STRESS RESPONSE REGULATOR PROTEIN 1"/>
    <property type="match status" value="1"/>
</dbReference>
<dbReference type="Gene3D" id="3.40.50.2300">
    <property type="match status" value="1"/>
</dbReference>